<proteinExistence type="predicted"/>
<dbReference type="EMBL" id="LGKN01000003">
    <property type="protein sequence ID" value="KPL89367.1"/>
    <property type="molecule type" value="Genomic_DNA"/>
</dbReference>
<dbReference type="RefSeq" id="WP_060687161.1">
    <property type="nucleotide sequence ID" value="NZ_LGKN01000003.1"/>
</dbReference>
<dbReference type="Proteomes" id="UP000050502">
    <property type="component" value="Unassembled WGS sequence"/>
</dbReference>
<evidence type="ECO:0000313" key="4">
    <source>
        <dbReference type="Proteomes" id="UP000050502"/>
    </source>
</evidence>
<gene>
    <name evidence="3" type="ORF">SE16_02610</name>
</gene>
<reference evidence="3 4" key="1">
    <citation type="submission" date="2015-07" db="EMBL/GenBank/DDBJ databases">
        <title>Whole genome sequence of Ardenticatena maritima DSM 23922.</title>
        <authorList>
            <person name="Hemp J."/>
            <person name="Ward L.M."/>
            <person name="Pace L.A."/>
            <person name="Fischer W.W."/>
        </authorList>
    </citation>
    <scope>NUCLEOTIDE SEQUENCE [LARGE SCALE GENOMIC DNA]</scope>
    <source>
        <strain evidence="3 4">110S</strain>
    </source>
</reference>
<feature type="domain" description="Contractile injection system tube protein N-terminal" evidence="2">
    <location>
        <begin position="21"/>
        <end position="160"/>
    </location>
</feature>
<name>A0A0P6Y0I8_9CHLR</name>
<dbReference type="Gene3D" id="3.10.350.10">
    <property type="entry name" value="LysM domain"/>
    <property type="match status" value="1"/>
</dbReference>
<sequence length="235" mass="25762">MPAPPNITKAELREIEWDSDRNPSEINKEKTVKVQFNPETLRVTFSAQRSGGDQSGGASSQFLGTGTTKLSLDLWFDVTVPTPEGTKDPAAPADDVRRITQRVAYFITPQKNGDQWVPPGVRFVWGTFIFDGIMESLNEELDFFSEEGKPLRAKMSITIGRQDVYFEFAPADESAPGTTPQTPAKSGDSIQQMAANAGKPGDWKNIASANGIENPRQVQPGQFVNLNAKTKGNRT</sequence>
<dbReference type="InterPro" id="IPR036779">
    <property type="entry name" value="LysM_dom_sf"/>
</dbReference>
<evidence type="ECO:0000256" key="1">
    <source>
        <dbReference type="SAM" id="MobiDB-lite"/>
    </source>
</evidence>
<dbReference type="InterPro" id="IPR045361">
    <property type="entry name" value="CIS_tube_prot_N"/>
</dbReference>
<accession>A0A0P6Y0I8</accession>
<evidence type="ECO:0000259" key="2">
    <source>
        <dbReference type="Pfam" id="PF19266"/>
    </source>
</evidence>
<comment type="caution">
    <text evidence="3">The sequence shown here is derived from an EMBL/GenBank/DDBJ whole genome shotgun (WGS) entry which is preliminary data.</text>
</comment>
<dbReference type="Pfam" id="PF19266">
    <property type="entry name" value="CIS_tube"/>
    <property type="match status" value="1"/>
</dbReference>
<feature type="compositionally biased region" description="Polar residues" evidence="1">
    <location>
        <begin position="176"/>
        <end position="194"/>
    </location>
</feature>
<protein>
    <recommendedName>
        <fullName evidence="2">Contractile injection system tube protein N-terminal domain-containing protein</fullName>
    </recommendedName>
</protein>
<evidence type="ECO:0000313" key="3">
    <source>
        <dbReference type="EMBL" id="KPL89367.1"/>
    </source>
</evidence>
<dbReference type="AlphaFoldDB" id="A0A0P6Y0I8"/>
<feature type="region of interest" description="Disordered" evidence="1">
    <location>
        <begin position="171"/>
        <end position="208"/>
    </location>
</feature>
<organism evidence="3 4">
    <name type="scientific">Ardenticatena maritima</name>
    <dbReference type="NCBI Taxonomy" id="872965"/>
    <lineage>
        <taxon>Bacteria</taxon>
        <taxon>Bacillati</taxon>
        <taxon>Chloroflexota</taxon>
        <taxon>Ardenticatenia</taxon>
        <taxon>Ardenticatenales</taxon>
        <taxon>Ardenticatenaceae</taxon>
        <taxon>Ardenticatena</taxon>
    </lineage>
</organism>